<protein>
    <submittedName>
        <fullName evidence="2">Uncharacterized protein</fullName>
    </submittedName>
</protein>
<evidence type="ECO:0000313" key="2">
    <source>
        <dbReference type="EMBL" id="RYB95118.1"/>
    </source>
</evidence>
<keyword evidence="1" id="KW-1133">Transmembrane helix</keyword>
<feature type="transmembrane region" description="Helical" evidence="1">
    <location>
        <begin position="155"/>
        <end position="177"/>
    </location>
</feature>
<feature type="transmembrane region" description="Helical" evidence="1">
    <location>
        <begin position="128"/>
        <end position="149"/>
    </location>
</feature>
<name>A0A4Q2S0X7_9ACTN</name>
<keyword evidence="1" id="KW-0472">Membrane</keyword>
<keyword evidence="3" id="KW-1185">Reference proteome</keyword>
<evidence type="ECO:0000256" key="1">
    <source>
        <dbReference type="SAM" id="Phobius"/>
    </source>
</evidence>
<dbReference type="AlphaFoldDB" id="A0A4Q2S0X7"/>
<comment type="caution">
    <text evidence="2">The sequence shown here is derived from an EMBL/GenBank/DDBJ whole genome shotgun (WGS) entry which is preliminary data.</text>
</comment>
<dbReference type="RefSeq" id="WP_129400461.1">
    <property type="nucleotide sequence ID" value="NZ_SDWT01000001.1"/>
</dbReference>
<keyword evidence="1" id="KW-0812">Transmembrane</keyword>
<evidence type="ECO:0000313" key="3">
    <source>
        <dbReference type="Proteomes" id="UP000294071"/>
    </source>
</evidence>
<sequence length="216" mass="23788">MAVRGIEPTLTRDYMFVRLHAPDLEHIVDTLRKDCEARGPEGSGGVTIKVEDRYVVDEVTDLRAISGGRVKRVTISCRAGVLILGPRASRLQMVTTDDEQSHVTFNRIDSVVSPSQERSFWSAPARDWLGFLAMMMLNSLLLSAVINSRPSSSNVIAALVLLEVACLTAAVVAFTTVTSNRRVVLMQPDENFLRRRAPELGVVVSAAALLLTWLLR</sequence>
<accession>A0A4Q2S0X7</accession>
<dbReference type="EMBL" id="SDWT01000001">
    <property type="protein sequence ID" value="RYB95118.1"/>
    <property type="molecule type" value="Genomic_DNA"/>
</dbReference>
<proteinExistence type="predicted"/>
<feature type="transmembrane region" description="Helical" evidence="1">
    <location>
        <begin position="197"/>
        <end position="215"/>
    </location>
</feature>
<dbReference type="Proteomes" id="UP000294071">
    <property type="component" value="Unassembled WGS sequence"/>
</dbReference>
<gene>
    <name evidence="2" type="ORF">EUA93_12650</name>
</gene>
<reference evidence="2 3" key="1">
    <citation type="submission" date="2019-01" db="EMBL/GenBank/DDBJ databases">
        <title>Novel species of Nocardioides.</title>
        <authorList>
            <person name="Liu Q."/>
            <person name="Xin Y.-H."/>
        </authorList>
    </citation>
    <scope>NUCLEOTIDE SEQUENCE [LARGE SCALE GENOMIC DNA]</scope>
    <source>
        <strain evidence="2 3">CGMCC 4.6882</strain>
    </source>
</reference>
<organism evidence="2 3">
    <name type="scientific">Nocardioides oleivorans</name>
    <dbReference type="NCBI Taxonomy" id="273676"/>
    <lineage>
        <taxon>Bacteria</taxon>
        <taxon>Bacillati</taxon>
        <taxon>Actinomycetota</taxon>
        <taxon>Actinomycetes</taxon>
        <taxon>Propionibacteriales</taxon>
        <taxon>Nocardioidaceae</taxon>
        <taxon>Nocardioides</taxon>
    </lineage>
</organism>